<proteinExistence type="predicted"/>
<evidence type="ECO:0000313" key="2">
    <source>
        <dbReference type="Proteomes" id="UP001142393"/>
    </source>
</evidence>
<dbReference type="Proteomes" id="UP001142393">
    <property type="component" value="Unassembled WGS sequence"/>
</dbReference>
<comment type="caution">
    <text evidence="1">The sequence shown here is derived from an EMBL/GenBank/DDBJ whole genome shotgun (WGS) entry which is preliminary data.</text>
</comment>
<gene>
    <name evidence="1" type="ORF">DFH05DRAFT_1459650</name>
</gene>
<evidence type="ECO:0000313" key="1">
    <source>
        <dbReference type="EMBL" id="KAJ3744657.1"/>
    </source>
</evidence>
<dbReference type="AlphaFoldDB" id="A0A9W8P0W3"/>
<protein>
    <submittedName>
        <fullName evidence="1">Uncharacterized protein</fullName>
    </submittedName>
</protein>
<name>A0A9W8P0W3_9AGAR</name>
<keyword evidence="2" id="KW-1185">Reference proteome</keyword>
<sequence>MSLAVRQSSLEHRFHYFPLSINGKKSSHYQEISSGDINTTSGSGLKDVYLLNVLSWQIPQFQFPRVLKLQEPAKRESDEVKLKMRLDLLPSAVHEHKPTMALIKTKISKELMNNRVVAKALLTNGGKVGSGFWDNVDTALRVGRETHKEDSIKITQVFTRILTEDQATYTDFGSDENLDRLAEVLKAMSRSKNGRSYITTTLVIF</sequence>
<reference evidence="1 2" key="1">
    <citation type="journal article" date="2023" name="Proc. Natl. Acad. Sci. U.S.A.">
        <title>A global phylogenomic analysis of the shiitake genus Lentinula.</title>
        <authorList>
            <person name="Sierra-Patev S."/>
            <person name="Min B."/>
            <person name="Naranjo-Ortiz M."/>
            <person name="Looney B."/>
            <person name="Konkel Z."/>
            <person name="Slot J.C."/>
            <person name="Sakamoto Y."/>
            <person name="Steenwyk J.L."/>
            <person name="Rokas A."/>
            <person name="Carro J."/>
            <person name="Camarero S."/>
            <person name="Ferreira P."/>
            <person name="Molpeceres G."/>
            <person name="Ruiz-Duenas F.J."/>
            <person name="Serrano A."/>
            <person name="Henrissat B."/>
            <person name="Drula E."/>
            <person name="Hughes K.W."/>
            <person name="Mata J.L."/>
            <person name="Ishikawa N.K."/>
            <person name="Vargas-Isla R."/>
            <person name="Ushijima S."/>
            <person name="Smith C.A."/>
            <person name="Donoghue J."/>
            <person name="Ahrendt S."/>
            <person name="Andreopoulos W."/>
            <person name="He G."/>
            <person name="LaButti K."/>
            <person name="Lipzen A."/>
            <person name="Ng V."/>
            <person name="Riley R."/>
            <person name="Sandor L."/>
            <person name="Barry K."/>
            <person name="Martinez A.T."/>
            <person name="Xiao Y."/>
            <person name="Gibbons J.G."/>
            <person name="Terashima K."/>
            <person name="Grigoriev I.V."/>
            <person name="Hibbett D."/>
        </authorList>
    </citation>
    <scope>NUCLEOTIDE SEQUENCE [LARGE SCALE GENOMIC DNA]</scope>
    <source>
        <strain evidence="1 2">TFB7810</strain>
    </source>
</reference>
<accession>A0A9W8P0W3</accession>
<organism evidence="1 2">
    <name type="scientific">Lentinula detonsa</name>
    <dbReference type="NCBI Taxonomy" id="2804962"/>
    <lineage>
        <taxon>Eukaryota</taxon>
        <taxon>Fungi</taxon>
        <taxon>Dikarya</taxon>
        <taxon>Basidiomycota</taxon>
        <taxon>Agaricomycotina</taxon>
        <taxon>Agaricomycetes</taxon>
        <taxon>Agaricomycetidae</taxon>
        <taxon>Agaricales</taxon>
        <taxon>Marasmiineae</taxon>
        <taxon>Omphalotaceae</taxon>
        <taxon>Lentinula</taxon>
    </lineage>
</organism>
<dbReference type="EMBL" id="JANVFU010000006">
    <property type="protein sequence ID" value="KAJ3744657.1"/>
    <property type="molecule type" value="Genomic_DNA"/>
</dbReference>